<organism evidence="10 11">
    <name type="scientific">Dysgonomonas hofstadii</name>
    <dbReference type="NCBI Taxonomy" id="637886"/>
    <lineage>
        <taxon>Bacteria</taxon>
        <taxon>Pseudomonadati</taxon>
        <taxon>Bacteroidota</taxon>
        <taxon>Bacteroidia</taxon>
        <taxon>Bacteroidales</taxon>
        <taxon>Dysgonomonadaceae</taxon>
        <taxon>Dysgonomonas</taxon>
    </lineage>
</organism>
<dbReference type="Pfam" id="PF00072">
    <property type="entry name" value="Response_reg"/>
    <property type="match status" value="1"/>
</dbReference>
<dbReference type="SUPFAM" id="SSF52172">
    <property type="entry name" value="CheY-like"/>
    <property type="match status" value="1"/>
</dbReference>
<dbReference type="PROSITE" id="PS51755">
    <property type="entry name" value="OMPR_PHOB"/>
    <property type="match status" value="1"/>
</dbReference>
<evidence type="ECO:0000256" key="5">
    <source>
        <dbReference type="ARBA" id="ARBA00023163"/>
    </source>
</evidence>
<evidence type="ECO:0000256" key="4">
    <source>
        <dbReference type="ARBA" id="ARBA00023125"/>
    </source>
</evidence>
<dbReference type="RefSeq" id="WP_183306405.1">
    <property type="nucleotide sequence ID" value="NZ_JACIEP010000004.1"/>
</dbReference>
<feature type="DNA-binding region" description="OmpR/PhoB-type" evidence="7">
    <location>
        <begin position="124"/>
        <end position="224"/>
    </location>
</feature>
<evidence type="ECO:0000256" key="6">
    <source>
        <dbReference type="PROSITE-ProRule" id="PRU00169"/>
    </source>
</evidence>
<evidence type="ECO:0000313" key="11">
    <source>
        <dbReference type="Proteomes" id="UP000555103"/>
    </source>
</evidence>
<evidence type="ECO:0000259" key="9">
    <source>
        <dbReference type="PROSITE" id="PS51755"/>
    </source>
</evidence>
<dbReference type="SMART" id="SM00862">
    <property type="entry name" value="Trans_reg_C"/>
    <property type="match status" value="1"/>
</dbReference>
<dbReference type="GO" id="GO:0005829">
    <property type="term" value="C:cytosol"/>
    <property type="evidence" value="ECO:0007669"/>
    <property type="project" value="TreeGrafter"/>
</dbReference>
<feature type="domain" description="OmpR/PhoB-type" evidence="9">
    <location>
        <begin position="124"/>
        <end position="224"/>
    </location>
</feature>
<accession>A0A840CPH6</accession>
<dbReference type="InterPro" id="IPR001867">
    <property type="entry name" value="OmpR/PhoB-type_DNA-bd"/>
</dbReference>
<dbReference type="CDD" id="cd00383">
    <property type="entry name" value="trans_reg_C"/>
    <property type="match status" value="1"/>
</dbReference>
<dbReference type="PROSITE" id="PS50110">
    <property type="entry name" value="RESPONSE_REGULATORY"/>
    <property type="match status" value="1"/>
</dbReference>
<dbReference type="PANTHER" id="PTHR48111:SF22">
    <property type="entry name" value="REGULATOR OF RPOS"/>
    <property type="match status" value="1"/>
</dbReference>
<dbReference type="InterPro" id="IPR011006">
    <property type="entry name" value="CheY-like_superfamily"/>
</dbReference>
<protein>
    <submittedName>
        <fullName evidence="10">DNA-binding response OmpR family regulator</fullName>
    </submittedName>
</protein>
<keyword evidence="5" id="KW-0804">Transcription</keyword>
<comment type="caution">
    <text evidence="10">The sequence shown here is derived from an EMBL/GenBank/DDBJ whole genome shotgun (WGS) entry which is preliminary data.</text>
</comment>
<dbReference type="InterPro" id="IPR001789">
    <property type="entry name" value="Sig_transdc_resp-reg_receiver"/>
</dbReference>
<evidence type="ECO:0000256" key="2">
    <source>
        <dbReference type="ARBA" id="ARBA00023012"/>
    </source>
</evidence>
<dbReference type="AlphaFoldDB" id="A0A840CPH6"/>
<keyword evidence="1 6" id="KW-0597">Phosphoprotein</keyword>
<feature type="domain" description="Response regulatory" evidence="8">
    <location>
        <begin position="2"/>
        <end position="116"/>
    </location>
</feature>
<dbReference type="Proteomes" id="UP000555103">
    <property type="component" value="Unassembled WGS sequence"/>
</dbReference>
<gene>
    <name evidence="10" type="ORF">GGR21_001357</name>
</gene>
<sequence length="224" mass="25305">MKILIIEDERELSQNIVTYLSSDNYLCEQAYNFDSAIDKISLYSYDCILLDLNLPGGDGLKILEEIKQRNIDSGIIIISARDSLDDKITGLKIGADDYLAKPFPLSELSIRIYALLRRQQFSHNNVLKSHNIEINLLSKTVAVNNNPVILTKSEYDLLLFLIGNKNRVVSKNAIAEHLSGDMADMLDSHNFVYAHIKNLKSKLGDADCDNCIRTIYGTGYQWTE</sequence>
<dbReference type="GO" id="GO:0000976">
    <property type="term" value="F:transcription cis-regulatory region binding"/>
    <property type="evidence" value="ECO:0007669"/>
    <property type="project" value="TreeGrafter"/>
</dbReference>
<dbReference type="Gene3D" id="6.10.250.690">
    <property type="match status" value="1"/>
</dbReference>
<keyword evidence="3" id="KW-0805">Transcription regulation</keyword>
<evidence type="ECO:0000256" key="1">
    <source>
        <dbReference type="ARBA" id="ARBA00022553"/>
    </source>
</evidence>
<keyword evidence="4 7" id="KW-0238">DNA-binding</keyword>
<dbReference type="Gene3D" id="1.10.10.10">
    <property type="entry name" value="Winged helix-like DNA-binding domain superfamily/Winged helix DNA-binding domain"/>
    <property type="match status" value="1"/>
</dbReference>
<dbReference type="InterPro" id="IPR036388">
    <property type="entry name" value="WH-like_DNA-bd_sf"/>
</dbReference>
<dbReference type="Pfam" id="PF00486">
    <property type="entry name" value="Trans_reg_C"/>
    <property type="match status" value="1"/>
</dbReference>
<feature type="modified residue" description="4-aspartylphosphate" evidence="6">
    <location>
        <position position="51"/>
    </location>
</feature>
<evidence type="ECO:0000259" key="8">
    <source>
        <dbReference type="PROSITE" id="PS50110"/>
    </source>
</evidence>
<keyword evidence="11" id="KW-1185">Reference proteome</keyword>
<dbReference type="EMBL" id="JACIEP010000004">
    <property type="protein sequence ID" value="MBB4035464.1"/>
    <property type="molecule type" value="Genomic_DNA"/>
</dbReference>
<dbReference type="PANTHER" id="PTHR48111">
    <property type="entry name" value="REGULATOR OF RPOS"/>
    <property type="match status" value="1"/>
</dbReference>
<dbReference type="InterPro" id="IPR039420">
    <property type="entry name" value="WalR-like"/>
</dbReference>
<dbReference type="Gene3D" id="3.40.50.2300">
    <property type="match status" value="1"/>
</dbReference>
<evidence type="ECO:0000313" key="10">
    <source>
        <dbReference type="EMBL" id="MBB4035464.1"/>
    </source>
</evidence>
<name>A0A840CPH6_9BACT</name>
<dbReference type="GO" id="GO:0000156">
    <property type="term" value="F:phosphorelay response regulator activity"/>
    <property type="evidence" value="ECO:0007669"/>
    <property type="project" value="TreeGrafter"/>
</dbReference>
<keyword evidence="2" id="KW-0902">Two-component regulatory system</keyword>
<evidence type="ECO:0000256" key="7">
    <source>
        <dbReference type="PROSITE-ProRule" id="PRU01091"/>
    </source>
</evidence>
<evidence type="ECO:0000256" key="3">
    <source>
        <dbReference type="ARBA" id="ARBA00023015"/>
    </source>
</evidence>
<dbReference type="SMART" id="SM00448">
    <property type="entry name" value="REC"/>
    <property type="match status" value="1"/>
</dbReference>
<dbReference type="GO" id="GO:0006355">
    <property type="term" value="P:regulation of DNA-templated transcription"/>
    <property type="evidence" value="ECO:0007669"/>
    <property type="project" value="InterPro"/>
</dbReference>
<reference evidence="10 11" key="1">
    <citation type="submission" date="2020-08" db="EMBL/GenBank/DDBJ databases">
        <title>Genomic Encyclopedia of Type Strains, Phase IV (KMG-IV): sequencing the most valuable type-strain genomes for metagenomic binning, comparative biology and taxonomic classification.</title>
        <authorList>
            <person name="Goeker M."/>
        </authorList>
    </citation>
    <scope>NUCLEOTIDE SEQUENCE [LARGE SCALE GENOMIC DNA]</scope>
    <source>
        <strain evidence="10 11">DSM 104969</strain>
    </source>
</reference>
<dbReference type="GO" id="GO:0032993">
    <property type="term" value="C:protein-DNA complex"/>
    <property type="evidence" value="ECO:0007669"/>
    <property type="project" value="TreeGrafter"/>
</dbReference>
<proteinExistence type="predicted"/>